<dbReference type="Gene3D" id="1.50.10.10">
    <property type="match status" value="1"/>
</dbReference>
<dbReference type="PANTHER" id="PTHR42899">
    <property type="entry name" value="SPERMATOGENESIS-ASSOCIATED PROTEIN 20"/>
    <property type="match status" value="1"/>
</dbReference>
<protein>
    <submittedName>
        <fullName evidence="1">Thioredoxin domain-containing protein</fullName>
    </submittedName>
</protein>
<comment type="caution">
    <text evidence="1">The sequence shown here is derived from an EMBL/GenBank/DDBJ whole genome shotgun (WGS) entry which is preliminary data.</text>
</comment>
<keyword evidence="2" id="KW-1185">Reference proteome</keyword>
<dbReference type="InterPro" id="IPR024705">
    <property type="entry name" value="Ssp411"/>
</dbReference>
<dbReference type="InterPro" id="IPR012341">
    <property type="entry name" value="6hp_glycosidase-like_sf"/>
</dbReference>
<name>A0ABW3CGM3_9ACTN</name>
<evidence type="ECO:0000313" key="2">
    <source>
        <dbReference type="Proteomes" id="UP001597083"/>
    </source>
</evidence>
<proteinExistence type="predicted"/>
<reference evidence="2" key="1">
    <citation type="journal article" date="2019" name="Int. J. Syst. Evol. Microbiol.">
        <title>The Global Catalogue of Microorganisms (GCM) 10K type strain sequencing project: providing services to taxonomists for standard genome sequencing and annotation.</title>
        <authorList>
            <consortium name="The Broad Institute Genomics Platform"/>
            <consortium name="The Broad Institute Genome Sequencing Center for Infectious Disease"/>
            <person name="Wu L."/>
            <person name="Ma J."/>
        </authorList>
    </citation>
    <scope>NUCLEOTIDE SEQUENCE [LARGE SCALE GENOMIC DNA]</scope>
    <source>
        <strain evidence="2">JCM 31696</strain>
    </source>
</reference>
<dbReference type="InterPro" id="IPR008928">
    <property type="entry name" value="6-hairpin_glycosidase_sf"/>
</dbReference>
<dbReference type="EMBL" id="JBHTIR010002335">
    <property type="protein sequence ID" value="MFD0853640.1"/>
    <property type="molecule type" value="Genomic_DNA"/>
</dbReference>
<feature type="non-terminal residue" evidence="1">
    <location>
        <position position="240"/>
    </location>
</feature>
<organism evidence="1 2">
    <name type="scientific">Actinomadura adrarensis</name>
    <dbReference type="NCBI Taxonomy" id="1819600"/>
    <lineage>
        <taxon>Bacteria</taxon>
        <taxon>Bacillati</taxon>
        <taxon>Actinomycetota</taxon>
        <taxon>Actinomycetes</taxon>
        <taxon>Streptosporangiales</taxon>
        <taxon>Thermomonosporaceae</taxon>
        <taxon>Actinomadura</taxon>
    </lineage>
</organism>
<dbReference type="SUPFAM" id="SSF48208">
    <property type="entry name" value="Six-hairpin glycosidases"/>
    <property type="match status" value="1"/>
</dbReference>
<dbReference type="Proteomes" id="UP001597083">
    <property type="component" value="Unassembled WGS sequence"/>
</dbReference>
<gene>
    <name evidence="1" type="ORF">ACFQ07_15490</name>
</gene>
<dbReference type="PANTHER" id="PTHR42899:SF1">
    <property type="entry name" value="SPERMATOGENESIS-ASSOCIATED PROTEIN 20"/>
    <property type="match status" value="1"/>
</dbReference>
<evidence type="ECO:0000313" key="1">
    <source>
        <dbReference type="EMBL" id="MFD0853640.1"/>
    </source>
</evidence>
<sequence length="240" mass="26759">MAGTGAEAPAPEKLDEAVQVLARQYDRVRGGFGTEPKFPPSMVLEFLLRHHARTQDKDALAMASHTLEAMARGGMYDQLGGGFARYSVDSAWVVPHFEKMLYDNALLARVYAHWWRLTGTPFAKRIALETCDWMLRELRTAEGGMASALDADSEGVEGKFYVWTPAQLREVLGEEDGAYAAQLFHVTEAGTFEHGTSVLQLLRDAEDEERYERVRTGLLASREQRVPPARDDKVVAAWNG</sequence>
<accession>A0ABW3CGM3</accession>